<protein>
    <submittedName>
        <fullName evidence="1">Uncharacterized protein</fullName>
    </submittedName>
</protein>
<accession>A0AAN6MBJ5</accession>
<dbReference type="AlphaFoldDB" id="A0AAN6MBJ5"/>
<proteinExistence type="predicted"/>
<dbReference type="Proteomes" id="UP001303889">
    <property type="component" value="Unassembled WGS sequence"/>
</dbReference>
<keyword evidence="2" id="KW-1185">Reference proteome</keyword>
<gene>
    <name evidence="1" type="ORF">C8A05DRAFT_47956</name>
</gene>
<reference evidence="1" key="2">
    <citation type="submission" date="2023-05" db="EMBL/GenBank/DDBJ databases">
        <authorList>
            <consortium name="Lawrence Berkeley National Laboratory"/>
            <person name="Steindorff A."/>
            <person name="Hensen N."/>
            <person name="Bonometti L."/>
            <person name="Westerberg I."/>
            <person name="Brannstrom I.O."/>
            <person name="Guillou S."/>
            <person name="Cros-Aarteil S."/>
            <person name="Calhoun S."/>
            <person name="Haridas S."/>
            <person name="Kuo A."/>
            <person name="Mondo S."/>
            <person name="Pangilinan J."/>
            <person name="Riley R."/>
            <person name="Labutti K."/>
            <person name="Andreopoulos B."/>
            <person name="Lipzen A."/>
            <person name="Chen C."/>
            <person name="Yanf M."/>
            <person name="Daum C."/>
            <person name="Ng V."/>
            <person name="Clum A."/>
            <person name="Ohm R."/>
            <person name="Martin F."/>
            <person name="Silar P."/>
            <person name="Natvig D."/>
            <person name="Lalanne C."/>
            <person name="Gautier V."/>
            <person name="Ament-Velasquez S.L."/>
            <person name="Kruys A."/>
            <person name="Hutchinson M.I."/>
            <person name="Powell A.J."/>
            <person name="Barry K."/>
            <person name="Miller A.N."/>
            <person name="Grigoriev I.V."/>
            <person name="Debuchy R."/>
            <person name="Gladieux P."/>
            <person name="Thoren M.H."/>
            <person name="Johannesson H."/>
        </authorList>
    </citation>
    <scope>NUCLEOTIDE SEQUENCE</scope>
    <source>
        <strain evidence="1">CBS 103.79</strain>
    </source>
</reference>
<dbReference type="EMBL" id="MU856169">
    <property type="protein sequence ID" value="KAK3897429.1"/>
    <property type="molecule type" value="Genomic_DNA"/>
</dbReference>
<comment type="caution">
    <text evidence="1">The sequence shown here is derived from an EMBL/GenBank/DDBJ whole genome shotgun (WGS) entry which is preliminary data.</text>
</comment>
<reference evidence="1" key="1">
    <citation type="journal article" date="2023" name="Mol. Phylogenet. Evol.">
        <title>Genome-scale phylogeny and comparative genomics of the fungal order Sordariales.</title>
        <authorList>
            <person name="Hensen N."/>
            <person name="Bonometti L."/>
            <person name="Westerberg I."/>
            <person name="Brannstrom I.O."/>
            <person name="Guillou S."/>
            <person name="Cros-Aarteil S."/>
            <person name="Calhoun S."/>
            <person name="Haridas S."/>
            <person name="Kuo A."/>
            <person name="Mondo S."/>
            <person name="Pangilinan J."/>
            <person name="Riley R."/>
            <person name="LaButti K."/>
            <person name="Andreopoulos B."/>
            <person name="Lipzen A."/>
            <person name="Chen C."/>
            <person name="Yan M."/>
            <person name="Daum C."/>
            <person name="Ng V."/>
            <person name="Clum A."/>
            <person name="Steindorff A."/>
            <person name="Ohm R.A."/>
            <person name="Martin F."/>
            <person name="Silar P."/>
            <person name="Natvig D.O."/>
            <person name="Lalanne C."/>
            <person name="Gautier V."/>
            <person name="Ament-Velasquez S.L."/>
            <person name="Kruys A."/>
            <person name="Hutchinson M.I."/>
            <person name="Powell A.J."/>
            <person name="Barry K."/>
            <person name="Miller A.N."/>
            <person name="Grigoriev I.V."/>
            <person name="Debuchy R."/>
            <person name="Gladieux P."/>
            <person name="Hiltunen Thoren M."/>
            <person name="Johannesson H."/>
        </authorList>
    </citation>
    <scope>NUCLEOTIDE SEQUENCE</scope>
    <source>
        <strain evidence="1">CBS 103.79</strain>
    </source>
</reference>
<name>A0AAN6MBJ5_9PEZI</name>
<evidence type="ECO:0000313" key="2">
    <source>
        <dbReference type="Proteomes" id="UP001303889"/>
    </source>
</evidence>
<evidence type="ECO:0000313" key="1">
    <source>
        <dbReference type="EMBL" id="KAK3897429.1"/>
    </source>
</evidence>
<sequence>MVVSGYVEREAEIVTAYQKYITTKTALHQAAVKPWQPGAGGAPVSRLYSNERLLNHAAALQFISSKTTIPMPKLLGFGTNPDGTAWLETERTPGGLWLDVVRDRCRMPAGRRHTDGECDECGAIARANAARFLTNEVIPQLNTLTSDTTGLDGVVIPPLWVMHHRPGTHWPPRKAREGERLVLWIGMMRGSSRPSSRCGR</sequence>
<organism evidence="1 2">
    <name type="scientific">Staphylotrichum tortipilum</name>
    <dbReference type="NCBI Taxonomy" id="2831512"/>
    <lineage>
        <taxon>Eukaryota</taxon>
        <taxon>Fungi</taxon>
        <taxon>Dikarya</taxon>
        <taxon>Ascomycota</taxon>
        <taxon>Pezizomycotina</taxon>
        <taxon>Sordariomycetes</taxon>
        <taxon>Sordariomycetidae</taxon>
        <taxon>Sordariales</taxon>
        <taxon>Chaetomiaceae</taxon>
        <taxon>Staphylotrichum</taxon>
    </lineage>
</organism>